<evidence type="ECO:0000256" key="1">
    <source>
        <dbReference type="ARBA" id="ARBA00004123"/>
    </source>
</evidence>
<feature type="domain" description="Transcription factor CBF/NF-Y/archaeal histone" evidence="3">
    <location>
        <begin position="18"/>
        <end position="61"/>
    </location>
</feature>
<keyword evidence="2" id="KW-0539">Nucleus</keyword>
<dbReference type="GO" id="GO:0006261">
    <property type="term" value="P:DNA-templated DNA replication"/>
    <property type="evidence" value="ECO:0007669"/>
    <property type="project" value="TreeGrafter"/>
</dbReference>
<evidence type="ECO:0000313" key="5">
    <source>
        <dbReference type="Proteomes" id="UP000281553"/>
    </source>
</evidence>
<organism evidence="4 5">
    <name type="scientific">Dibothriocephalus latus</name>
    <name type="common">Fish tapeworm</name>
    <name type="synonym">Diphyllobothrium latum</name>
    <dbReference type="NCBI Taxonomy" id="60516"/>
    <lineage>
        <taxon>Eukaryota</taxon>
        <taxon>Metazoa</taxon>
        <taxon>Spiralia</taxon>
        <taxon>Lophotrochozoa</taxon>
        <taxon>Platyhelminthes</taxon>
        <taxon>Cestoda</taxon>
        <taxon>Eucestoda</taxon>
        <taxon>Diphyllobothriidea</taxon>
        <taxon>Diphyllobothriidae</taxon>
        <taxon>Dibothriocephalus</taxon>
    </lineage>
</organism>
<dbReference type="Gene3D" id="1.10.20.10">
    <property type="entry name" value="Histone, subunit A"/>
    <property type="match status" value="1"/>
</dbReference>
<dbReference type="Pfam" id="PF00808">
    <property type="entry name" value="CBFD_NFYB_HMF"/>
    <property type="match status" value="1"/>
</dbReference>
<dbReference type="SUPFAM" id="SSF47113">
    <property type="entry name" value="Histone-fold"/>
    <property type="match status" value="1"/>
</dbReference>
<dbReference type="GO" id="GO:0006338">
    <property type="term" value="P:chromatin remodeling"/>
    <property type="evidence" value="ECO:0007669"/>
    <property type="project" value="TreeGrafter"/>
</dbReference>
<dbReference type="InterPro" id="IPR009072">
    <property type="entry name" value="Histone-fold"/>
</dbReference>
<accession>A0A3P7P6R0</accession>
<protein>
    <recommendedName>
        <fullName evidence="3">Transcription factor CBF/NF-Y/archaeal histone domain-containing protein</fullName>
    </recommendedName>
</protein>
<evidence type="ECO:0000259" key="3">
    <source>
        <dbReference type="Pfam" id="PF00808"/>
    </source>
</evidence>
<sequence>MPRPRLTDDDGDESLLLIPPSRMRNMMKSSPDVDCVSSESVICLIKATEMFIKEILTLSYSKSSGELTYENLSRTQSQLSRYSFLSDILPPKITFKEWTEKYKHLYEQSYSILCL</sequence>
<comment type="subcellular location">
    <subcellularLocation>
        <location evidence="1">Nucleus</location>
    </subcellularLocation>
</comment>
<proteinExistence type="predicted"/>
<name>A0A3P7P6R0_DIBLA</name>
<evidence type="ECO:0000256" key="2">
    <source>
        <dbReference type="ARBA" id="ARBA00023242"/>
    </source>
</evidence>
<dbReference type="Proteomes" id="UP000281553">
    <property type="component" value="Unassembled WGS sequence"/>
</dbReference>
<dbReference type="InterPro" id="IPR003958">
    <property type="entry name" value="CBFA_NFYB_domain"/>
</dbReference>
<dbReference type="GO" id="GO:0008623">
    <property type="term" value="C:CHRAC"/>
    <property type="evidence" value="ECO:0007669"/>
    <property type="project" value="TreeGrafter"/>
</dbReference>
<dbReference type="GO" id="GO:0046982">
    <property type="term" value="F:protein heterodimerization activity"/>
    <property type="evidence" value="ECO:0007669"/>
    <property type="project" value="InterPro"/>
</dbReference>
<evidence type="ECO:0000313" key="4">
    <source>
        <dbReference type="EMBL" id="VDN40937.1"/>
    </source>
</evidence>
<dbReference type="InterPro" id="IPR050568">
    <property type="entry name" value="Transcr_DNA_Rep_Reg"/>
</dbReference>
<dbReference type="OrthoDB" id="1291358at2759"/>
<keyword evidence="5" id="KW-1185">Reference proteome</keyword>
<dbReference type="PANTHER" id="PTHR10252:SF54">
    <property type="entry name" value="CHROMATIN ACCESSIBILITY COMPLEX PROTEIN 1"/>
    <property type="match status" value="1"/>
</dbReference>
<dbReference type="PANTHER" id="PTHR10252">
    <property type="entry name" value="HISTONE-LIKE TRANSCRIPTION FACTOR CCAAT-RELATED"/>
    <property type="match status" value="1"/>
</dbReference>
<dbReference type="AlphaFoldDB" id="A0A3P7P6R0"/>
<reference evidence="4 5" key="1">
    <citation type="submission" date="2018-11" db="EMBL/GenBank/DDBJ databases">
        <authorList>
            <consortium name="Pathogen Informatics"/>
        </authorList>
    </citation>
    <scope>NUCLEOTIDE SEQUENCE [LARGE SCALE GENOMIC DNA]</scope>
</reference>
<gene>
    <name evidence="4" type="ORF">DILT_LOCUS18387</name>
</gene>
<dbReference type="EMBL" id="UYRU01099958">
    <property type="protein sequence ID" value="VDN40937.1"/>
    <property type="molecule type" value="Genomic_DNA"/>
</dbReference>